<dbReference type="PATRIC" id="fig|520764.3.peg.2538"/>
<keyword evidence="4" id="KW-1185">Reference proteome</keyword>
<dbReference type="SMART" id="SM00758">
    <property type="entry name" value="PA14"/>
    <property type="match status" value="1"/>
</dbReference>
<dbReference type="InterPro" id="IPR003961">
    <property type="entry name" value="FN3_dom"/>
</dbReference>
<protein>
    <submittedName>
        <fullName evidence="3">tRNA3(Ser)-specific nuclease WapA</fullName>
        <ecNumber evidence="3">3.1.-.-</ecNumber>
    </submittedName>
</protein>
<dbReference type="Gene3D" id="2.60.120.260">
    <property type="entry name" value="Galactose-binding domain-like"/>
    <property type="match status" value="2"/>
</dbReference>
<dbReference type="EMBL" id="LOED01000053">
    <property type="protein sequence ID" value="KXG74306.1"/>
    <property type="molecule type" value="Genomic_DNA"/>
</dbReference>
<dbReference type="InterPro" id="IPR013783">
    <property type="entry name" value="Ig-like_fold"/>
</dbReference>
<dbReference type="GO" id="GO:0016787">
    <property type="term" value="F:hydrolase activity"/>
    <property type="evidence" value="ECO:0007669"/>
    <property type="project" value="UniProtKB-KW"/>
</dbReference>
<organism evidence="3 4">
    <name type="scientific">Fervidicola ferrireducens</name>
    <dbReference type="NCBI Taxonomy" id="520764"/>
    <lineage>
        <taxon>Bacteria</taxon>
        <taxon>Bacillati</taxon>
        <taxon>Bacillota</taxon>
        <taxon>Clostridia</taxon>
        <taxon>Thermosediminibacterales</taxon>
        <taxon>Thermosediminibacteraceae</taxon>
        <taxon>Fervidicola</taxon>
    </lineage>
</organism>
<dbReference type="STRING" id="520764.AN618_23520"/>
<feature type="transmembrane region" description="Helical" evidence="1">
    <location>
        <begin position="7"/>
        <end position="28"/>
    </location>
</feature>
<feature type="domain" description="PA14" evidence="2">
    <location>
        <begin position="791"/>
        <end position="951"/>
    </location>
</feature>
<dbReference type="SUPFAM" id="SSF56988">
    <property type="entry name" value="Anthrax protective antigen"/>
    <property type="match status" value="1"/>
</dbReference>
<dbReference type="InterPro" id="IPR037524">
    <property type="entry name" value="PA14/GLEYA"/>
</dbReference>
<dbReference type="PROSITE" id="PS51820">
    <property type="entry name" value="PA14"/>
    <property type="match status" value="1"/>
</dbReference>
<dbReference type="Gene3D" id="2.60.40.10">
    <property type="entry name" value="Immunoglobulins"/>
    <property type="match status" value="3"/>
</dbReference>
<dbReference type="SMART" id="SM00060">
    <property type="entry name" value="FN3"/>
    <property type="match status" value="6"/>
</dbReference>
<dbReference type="CDD" id="cd00063">
    <property type="entry name" value="FN3"/>
    <property type="match status" value="1"/>
</dbReference>
<dbReference type="Pfam" id="PF07691">
    <property type="entry name" value="PA14"/>
    <property type="match status" value="1"/>
</dbReference>
<reference evidence="3 4" key="1">
    <citation type="submission" date="2015-12" db="EMBL/GenBank/DDBJ databases">
        <title>Draft genome sequnece of Fervidicola ferrireducens strain Y170.</title>
        <authorList>
            <person name="Patel B.K."/>
        </authorList>
    </citation>
    <scope>NUCLEOTIDE SEQUENCE [LARGE SCALE GENOMIC DNA]</scope>
    <source>
        <strain evidence="3 4">Y170</strain>
    </source>
</reference>
<dbReference type="Gene3D" id="3.90.182.10">
    <property type="entry name" value="Toxin - Anthrax Protective Antigen,domain 1"/>
    <property type="match status" value="1"/>
</dbReference>
<dbReference type="SUPFAM" id="SSF49265">
    <property type="entry name" value="Fibronectin type III"/>
    <property type="match status" value="2"/>
</dbReference>
<dbReference type="InterPro" id="IPR036116">
    <property type="entry name" value="FN3_sf"/>
</dbReference>
<sequence length="1713" mass="188410">MNKERFLQTIVAVIIIFCMVTSTIPIPFVKNKIAAGATVEFYDDITTTIDSSKWKIIGGAFADGTSMRVGNSRDDYDEVYSVPTFSIPSYFKKLTVEFRGEVPPTRYGYVGFGLGPIGFMHKWNDTSRTYVTVDGYGYSNGVALDAKYTGIHTFKIEITFDKAKFYIDGNLKATLSHSLANTVQQLYGKSYDAYTYLYIDWIRVTRESISPGKPQLVYNNTDPYWQARITWSTADMPAGTQYELWRETYNSNGQLEKTEPIYVGYSNTFVTEDQTFGKYYAYKVRARLEQRSTTIVYYSEYSPNTVYWTVPPINTKVSSNSIVMSWSSVYPNVQYKIWFREAGGTWTSIGTTTSTSYTINNVSPYSKKYEVAISPVLPEGGTDWWYAVQASFMLDKPQLSYDSSLQYYQVKITMQPPASDPTASYSSKVFKLYRKTFKPDGNVEKDELIYTGTSNTFSTTDLTAGKYYSFRYIVEYRSSSGSVVATTPTSPEATFWTAPVANATAGTRSITLSWSSVYPGVNYGIVYRITGGQWTTAGTTAGLSYTINNLDPTKYYDVALYAANLPDGGNSWYTGANPLTLAPLAQTPSSVTVQSITQTSAQVTVDSSNPSGTKYTVWYKPASPFLADGSFSVSSGQHVGNPANTNAVKTQLGGGWNASTHYNACTIEIASEYGNKFLRFKSDGSGKWAGATANWSIKAGKWYRVTAWARTSSTTPISISNYAIYTGGLNPQLTWSNLKASDGWVMSQVVFQADQDRSGAIYLYGNQGSAGTTIDYDNIIIEEFDSNPGSGGPQGLKVTLFNTTSLFNSKGHPTNRTDFLAFFDPSKVTKIGETFAQDVYTVDPNAPMFGSLTDKFSAEYKGKIYAPVSGTYWFATDSDDASEIVIDGKVVASFYGGRGVSNTWDIKGSIYLEAGWHDFICRFEEGTGAQAARAGWMPPGQSSFTPIPAAAFGVEATAETTGTVTIQPLIPSTQYSVSAAALNVANIPSGYAATNFVTVPLKPENIEVYYGSLGWDKSAGRGWVKLEWDPVPNATGYKVWVFDGNTYRAFDVGNTTVWDSRNAKIYPPESELDSYGDNTVSNDIFKRGTGLDLRDTPNKLYKKTVNTWGNYDNANNYWFRVSAYNGSGDSGYSDNAKTPTLPNRTDTTAPTASIIINDGQTVAPGSRVKITVSTNDPPTSNYTSDSADDASGPMWVMFSNDGTNWSQKFLIDGGRNLVGTSGADPFFRSLAGWQPYGKVKPQIISSNEAQAGGSFVRLSWPDGPQYQFEGIDPAQFIQGIKPGQTYTVKIRYRLQNLTQSNVMLYFHWHKPDGSMIISDIAIAYPDDADGKWHEVVYQKTAPAGVDRLYIKIGITDPNKGTVLDVDYVQITSGENDPGIVDWNTSGVTDTFEWDLDTSGFGKKTVYAKVEDLAGNVSTVVSDDIFYYLVDAQAPNVSLKINDGATVTYTNTVRLTIDAKDDLTPADQLRMRFSNDFVNWTAWEKYQPYKDWALPGGDGEKAVYVQVQDVSGNIGTAYAKIVLKTSGGGTVQSNSGVFYSTTGNPGTITIDGRTVAVRFIKGSEVELRLNAPGVTEVRYSLDNAKWLPPEPASPVKTMTLPDWEGFKAVYVKLPDESVYVVRFVLDRTPPKLDAHWYGNATVTKNGSAMIIVDASDNFTPQDQLEYSLDKGKTWKPLTDTITVSFTGSGYVSVTLMVRDKAGNIATKTLGIFNF</sequence>
<keyword evidence="1" id="KW-1133">Transmembrane helix</keyword>
<keyword evidence="1" id="KW-0472">Membrane</keyword>
<evidence type="ECO:0000256" key="1">
    <source>
        <dbReference type="SAM" id="Phobius"/>
    </source>
</evidence>
<name>A0A140L181_9FIRM</name>
<dbReference type="Proteomes" id="UP000070427">
    <property type="component" value="Unassembled WGS sequence"/>
</dbReference>
<evidence type="ECO:0000313" key="3">
    <source>
        <dbReference type="EMBL" id="KXG74306.1"/>
    </source>
</evidence>
<dbReference type="InterPro" id="IPR011658">
    <property type="entry name" value="PA14_dom"/>
</dbReference>
<gene>
    <name evidence="3" type="primary">wapA</name>
    <name evidence="3" type="ORF">AN618_23520</name>
</gene>
<proteinExistence type="predicted"/>
<evidence type="ECO:0000259" key="2">
    <source>
        <dbReference type="PROSITE" id="PS51820"/>
    </source>
</evidence>
<dbReference type="OrthoDB" id="1432909at2"/>
<dbReference type="InParanoid" id="A0A140L181"/>
<keyword evidence="1" id="KW-0812">Transmembrane</keyword>
<comment type="caution">
    <text evidence="3">The sequence shown here is derived from an EMBL/GenBank/DDBJ whole genome shotgun (WGS) entry which is preliminary data.</text>
</comment>
<evidence type="ECO:0000313" key="4">
    <source>
        <dbReference type="Proteomes" id="UP000070427"/>
    </source>
</evidence>
<dbReference type="EC" id="3.1.-.-" evidence="3"/>
<keyword evidence="3" id="KW-0378">Hydrolase</keyword>
<accession>A0A140L181</accession>